<dbReference type="InterPro" id="IPR050256">
    <property type="entry name" value="Glycosyltransferase_2"/>
</dbReference>
<accession>A0A2G9YWD2</accession>
<dbReference type="CDD" id="cd04179">
    <property type="entry name" value="DPM_DPG-synthase_like"/>
    <property type="match status" value="1"/>
</dbReference>
<dbReference type="EMBL" id="PCRP01000046">
    <property type="protein sequence ID" value="PIP23520.1"/>
    <property type="molecule type" value="Genomic_DNA"/>
</dbReference>
<dbReference type="Pfam" id="PF00535">
    <property type="entry name" value="Glycos_transf_2"/>
    <property type="match status" value="1"/>
</dbReference>
<proteinExistence type="predicted"/>
<dbReference type="SUPFAM" id="SSF53448">
    <property type="entry name" value="Nucleotide-diphospho-sugar transferases"/>
    <property type="match status" value="1"/>
</dbReference>
<sequence>MLSIIIPTLNEEEGIARVLCNIPDKIKRKAEVIVVDVSSDCTPIIAERLGAKVIRPKRKGKGYQMRIGVQESKGDILVFLDGDGTDPPQYIPKLLKKLDKADLVLGCRSVKKFKSDDKTMRDVFKLYSLLVQPISHLIGFKASDPLAGFRVIRRKDWERLELKSNNFEIETEMNIKAMQAGFVITEVPIPHLKRGGGLGKSKFAANPRAWLRIVTAVLKYLKDEKLKTQVIKLKEKLNSQINI</sequence>
<protein>
    <submittedName>
        <fullName evidence="2">Dolichol-phosphate mannose synthase</fullName>
    </submittedName>
</protein>
<dbReference type="InterPro" id="IPR029044">
    <property type="entry name" value="Nucleotide-diphossugar_trans"/>
</dbReference>
<dbReference type="PANTHER" id="PTHR48090:SF7">
    <property type="entry name" value="RFBJ PROTEIN"/>
    <property type="match status" value="1"/>
</dbReference>
<name>A0A2G9YWD2_9BACT</name>
<evidence type="ECO:0000313" key="3">
    <source>
        <dbReference type="Proteomes" id="UP000230273"/>
    </source>
</evidence>
<feature type="domain" description="Glycosyltransferase 2-like" evidence="1">
    <location>
        <begin position="3"/>
        <end position="156"/>
    </location>
</feature>
<organism evidence="2 3">
    <name type="scientific">Candidatus Nealsonbacteria bacterium CG23_combo_of_CG06-09_8_20_14_all_38_19</name>
    <dbReference type="NCBI Taxonomy" id="1974721"/>
    <lineage>
        <taxon>Bacteria</taxon>
        <taxon>Candidatus Nealsoniibacteriota</taxon>
    </lineage>
</organism>
<gene>
    <name evidence="2" type="ORF">COX36_02895</name>
</gene>
<evidence type="ECO:0000313" key="2">
    <source>
        <dbReference type="EMBL" id="PIP23520.1"/>
    </source>
</evidence>
<comment type="caution">
    <text evidence="2">The sequence shown here is derived from an EMBL/GenBank/DDBJ whole genome shotgun (WGS) entry which is preliminary data.</text>
</comment>
<dbReference type="InterPro" id="IPR001173">
    <property type="entry name" value="Glyco_trans_2-like"/>
</dbReference>
<dbReference type="Proteomes" id="UP000230273">
    <property type="component" value="Unassembled WGS sequence"/>
</dbReference>
<dbReference type="AlphaFoldDB" id="A0A2G9YWD2"/>
<evidence type="ECO:0000259" key="1">
    <source>
        <dbReference type="Pfam" id="PF00535"/>
    </source>
</evidence>
<reference evidence="2 3" key="1">
    <citation type="submission" date="2017-09" db="EMBL/GenBank/DDBJ databases">
        <title>Depth-based differentiation of microbial function through sediment-hosted aquifers and enrichment of novel symbionts in the deep terrestrial subsurface.</title>
        <authorList>
            <person name="Probst A.J."/>
            <person name="Ladd B."/>
            <person name="Jarett J.K."/>
            <person name="Geller-Mcgrath D.E."/>
            <person name="Sieber C.M."/>
            <person name="Emerson J.B."/>
            <person name="Anantharaman K."/>
            <person name="Thomas B.C."/>
            <person name="Malmstrom R."/>
            <person name="Stieglmeier M."/>
            <person name="Klingl A."/>
            <person name="Woyke T."/>
            <person name="Ryan C.M."/>
            <person name="Banfield J.F."/>
        </authorList>
    </citation>
    <scope>NUCLEOTIDE SEQUENCE [LARGE SCALE GENOMIC DNA]</scope>
    <source>
        <strain evidence="2">CG23_combo_of_CG06-09_8_20_14_all_38_19</strain>
    </source>
</reference>
<dbReference type="PANTHER" id="PTHR48090">
    <property type="entry name" value="UNDECAPRENYL-PHOSPHATE 4-DEOXY-4-FORMAMIDO-L-ARABINOSE TRANSFERASE-RELATED"/>
    <property type="match status" value="1"/>
</dbReference>
<dbReference type="Gene3D" id="3.90.550.10">
    <property type="entry name" value="Spore Coat Polysaccharide Biosynthesis Protein SpsA, Chain A"/>
    <property type="match status" value="1"/>
</dbReference>